<dbReference type="Pfam" id="PF00557">
    <property type="entry name" value="Peptidase_M24"/>
    <property type="match status" value="1"/>
</dbReference>
<dbReference type="InterPro" id="IPR000994">
    <property type="entry name" value="Pept_M24"/>
</dbReference>
<dbReference type="InterPro" id="IPR050659">
    <property type="entry name" value="Peptidase_M24B"/>
</dbReference>
<feature type="domain" description="Creatinase N-terminal" evidence="2">
    <location>
        <begin position="14"/>
        <end position="135"/>
    </location>
</feature>
<name>A0A2R6ASR6_9ARCH</name>
<sequence length="331" mass="37722">MQRQKRVFENARYSVDAILIFNGTRIDPNFFYLTGYRGGLFERSAVCLSQDGTLKVLTTPLEEPIARQKSYEVIVQRSYSPTDTANALKSLVGRAKVVGVNYKALSHSDYNLLRRALRGIKLLDISDALEKTRLIKDQDELEALSEAAKIVSKVADSVPSMLVEGMTEKELKAKIEYEMVRLGADSPSFESIVAFGENSAVPHYAPGLRKLKKETPFLLILVQSTRFTALTLQGRCFTQKWTKFKKKCTIRFLQRRKKPFLKFEMVSKRANRTLRRKTTSIPQSSKEHLFTALGTQSVLKCTMGLEWDQKANTNSRKTWRSQLNQEFTCKA</sequence>
<protein>
    <recommendedName>
        <fullName evidence="5">Creatinase N-terminal domain-containing protein</fullName>
    </recommendedName>
</protein>
<comment type="caution">
    <text evidence="3">The sequence shown here is derived from an EMBL/GenBank/DDBJ whole genome shotgun (WGS) entry which is preliminary data.</text>
</comment>
<reference evidence="3 4" key="1">
    <citation type="submission" date="2017-04" db="EMBL/GenBank/DDBJ databases">
        <title>Novel microbial lineages endemic to geothermal iron-oxide mats fill important gaps in the evolutionary history of Archaea.</title>
        <authorList>
            <person name="Jay Z.J."/>
            <person name="Beam J.P."/>
            <person name="Dlakic M."/>
            <person name="Rusch D.B."/>
            <person name="Kozubal M.A."/>
            <person name="Inskeep W.P."/>
        </authorList>
    </citation>
    <scope>NUCLEOTIDE SEQUENCE [LARGE SCALE GENOMIC DNA]</scope>
    <source>
        <strain evidence="3">OSP_C</strain>
    </source>
</reference>
<dbReference type="InterPro" id="IPR029149">
    <property type="entry name" value="Creatin/AminoP/Spt16_N"/>
</dbReference>
<evidence type="ECO:0000313" key="4">
    <source>
        <dbReference type="Proteomes" id="UP000241473"/>
    </source>
</evidence>
<dbReference type="Gene3D" id="3.90.230.10">
    <property type="entry name" value="Creatinase/methionine aminopeptidase superfamily"/>
    <property type="match status" value="1"/>
</dbReference>
<dbReference type="Gene3D" id="3.40.350.10">
    <property type="entry name" value="Creatinase/prolidase N-terminal domain"/>
    <property type="match status" value="1"/>
</dbReference>
<gene>
    <name evidence="3" type="ORF">B9Q00_01175</name>
</gene>
<dbReference type="PANTHER" id="PTHR46112:SF9">
    <property type="entry name" value="XAA-PRO AMINOPEPTIDASE"/>
    <property type="match status" value="1"/>
</dbReference>
<evidence type="ECO:0000313" key="3">
    <source>
        <dbReference type="EMBL" id="PSN89424.1"/>
    </source>
</evidence>
<evidence type="ECO:0000259" key="2">
    <source>
        <dbReference type="Pfam" id="PF01321"/>
    </source>
</evidence>
<feature type="domain" description="Peptidase M24" evidence="1">
    <location>
        <begin position="143"/>
        <end position="219"/>
    </location>
</feature>
<dbReference type="EMBL" id="NEXB01000003">
    <property type="protein sequence ID" value="PSN89424.1"/>
    <property type="molecule type" value="Genomic_DNA"/>
</dbReference>
<dbReference type="SUPFAM" id="SSF53092">
    <property type="entry name" value="Creatinase/prolidase N-terminal domain"/>
    <property type="match status" value="1"/>
</dbReference>
<organism evidence="3 4">
    <name type="scientific">Candidatus Marsarchaeota G1 archaeon OSP_C</name>
    <dbReference type="NCBI Taxonomy" id="1978154"/>
    <lineage>
        <taxon>Archaea</taxon>
        <taxon>Candidatus Marsarchaeota</taxon>
        <taxon>Candidatus Marsarchaeota group 1</taxon>
    </lineage>
</organism>
<evidence type="ECO:0000259" key="1">
    <source>
        <dbReference type="Pfam" id="PF00557"/>
    </source>
</evidence>
<dbReference type="Pfam" id="PF01321">
    <property type="entry name" value="Creatinase_N"/>
    <property type="match status" value="1"/>
</dbReference>
<dbReference type="InterPro" id="IPR000587">
    <property type="entry name" value="Creatinase_N"/>
</dbReference>
<dbReference type="PANTHER" id="PTHR46112">
    <property type="entry name" value="AMINOPEPTIDASE"/>
    <property type="match status" value="1"/>
</dbReference>
<dbReference type="Proteomes" id="UP000241473">
    <property type="component" value="Unassembled WGS sequence"/>
</dbReference>
<accession>A0A2R6ASR6</accession>
<dbReference type="InterPro" id="IPR036005">
    <property type="entry name" value="Creatinase/aminopeptidase-like"/>
</dbReference>
<dbReference type="SUPFAM" id="SSF55920">
    <property type="entry name" value="Creatinase/aminopeptidase"/>
    <property type="match status" value="1"/>
</dbReference>
<proteinExistence type="predicted"/>
<evidence type="ECO:0008006" key="5">
    <source>
        <dbReference type="Google" id="ProtNLM"/>
    </source>
</evidence>
<dbReference type="AlphaFoldDB" id="A0A2R6ASR6"/>